<comment type="caution">
    <text evidence="10">Lacks conserved residue(s) required for the propagation of feature annotation.</text>
</comment>
<feature type="transmembrane region" description="Helical" evidence="11">
    <location>
        <begin position="112"/>
        <end position="132"/>
    </location>
</feature>
<evidence type="ECO:0000256" key="11">
    <source>
        <dbReference type="SAM" id="Phobius"/>
    </source>
</evidence>
<dbReference type="EC" id="2.4.1.227" evidence="10"/>
<dbReference type="GO" id="GO:0005886">
    <property type="term" value="C:plasma membrane"/>
    <property type="evidence" value="ECO:0007669"/>
    <property type="project" value="UniProtKB-SubCell"/>
</dbReference>
<evidence type="ECO:0000256" key="5">
    <source>
        <dbReference type="ARBA" id="ARBA00022960"/>
    </source>
</evidence>
<comment type="subcellular location">
    <subcellularLocation>
        <location evidence="10">Cell membrane</location>
        <topology evidence="10">Peripheral membrane protein</topology>
        <orientation evidence="10">Cytoplasmic side</orientation>
    </subcellularLocation>
</comment>
<feature type="binding site" evidence="10">
    <location>
        <position position="216"/>
    </location>
    <ligand>
        <name>UDP-N-acetyl-alpha-D-glucosamine</name>
        <dbReference type="ChEBI" id="CHEBI:57705"/>
    </ligand>
</feature>
<dbReference type="InterPro" id="IPR006009">
    <property type="entry name" value="GlcNAc_MurG"/>
</dbReference>
<keyword evidence="11" id="KW-0812">Transmembrane</keyword>
<evidence type="ECO:0000256" key="7">
    <source>
        <dbReference type="ARBA" id="ARBA00023136"/>
    </source>
</evidence>
<evidence type="ECO:0000313" key="15">
    <source>
        <dbReference type="Proteomes" id="UP000754563"/>
    </source>
</evidence>
<keyword evidence="1 10" id="KW-1003">Cell membrane</keyword>
<keyword evidence="7 10" id="KW-0472">Membrane</keyword>
<dbReference type="InterPro" id="IPR007235">
    <property type="entry name" value="Glyco_trans_28_C"/>
</dbReference>
<comment type="catalytic activity">
    <reaction evidence="10">
        <text>di-trans,octa-cis-undecaprenyl diphospho-N-acetyl-alpha-D-muramoyl-L-alanyl-D-glutamyl-meso-2,6-diaminopimeloyl-D-alanyl-D-alanine + UDP-N-acetyl-alpha-D-glucosamine = di-trans,octa-cis-undecaprenyl diphospho-[N-acetyl-alpha-D-glucosaminyl-(1-&gt;4)]-N-acetyl-alpha-D-muramoyl-L-alanyl-D-glutamyl-meso-2,6-diaminopimeloyl-D-alanyl-D-alanine + UDP + H(+)</text>
        <dbReference type="Rhea" id="RHEA:31227"/>
        <dbReference type="ChEBI" id="CHEBI:15378"/>
        <dbReference type="ChEBI" id="CHEBI:57705"/>
        <dbReference type="ChEBI" id="CHEBI:58223"/>
        <dbReference type="ChEBI" id="CHEBI:61387"/>
        <dbReference type="ChEBI" id="CHEBI:61388"/>
        <dbReference type="EC" id="2.4.1.227"/>
    </reaction>
</comment>
<name>A0A955RKQ5_9BACT</name>
<dbReference type="GO" id="GO:0008360">
    <property type="term" value="P:regulation of cell shape"/>
    <property type="evidence" value="ECO:0007669"/>
    <property type="project" value="UniProtKB-KW"/>
</dbReference>
<evidence type="ECO:0000256" key="10">
    <source>
        <dbReference type="HAMAP-Rule" id="MF_00033"/>
    </source>
</evidence>
<keyword evidence="9 10" id="KW-0961">Cell wall biogenesis/degradation</keyword>
<organism evidence="14 15">
    <name type="scientific">Candidatus Dojkabacteria bacterium</name>
    <dbReference type="NCBI Taxonomy" id="2099670"/>
    <lineage>
        <taxon>Bacteria</taxon>
        <taxon>Candidatus Dojkabacteria</taxon>
    </lineage>
</organism>
<sequence>MKREIPKVVFTGGGSGGHLSIMKALLDYLSDEYGKDEVKEKIHVVGGRVGMIGDSGKSIDERIIPSFGVPYTLIRGGKFHRALRFTTIKLFFGVIPGFIDSFAVLKKHSPDIVFATGGYVTLPMIIIAKLLGIRVVIHEQTHTAGLTNKIGARFADKVLTTFPESKRYFPEKKVKLTGNIIRAEVFAKKTKNQELTSFVKFAKNQNKSIMYVTGGSLGAHKINEFILRNIDAIVENFRVIWQIGGNKYHNDYQKILDLIKTNNLHKNIFVAEYFTEELGYILDSSNVVVCRPGINTLYELAALNKSAVMIPLWVTSASDQETNALWFKSNFNGEILKEGEFSYKEFQSAVEKVMKKQVANPATFKVGSSLEVWEEIVSI</sequence>
<keyword evidence="11" id="KW-1133">Transmembrane helix</keyword>
<evidence type="ECO:0000256" key="4">
    <source>
        <dbReference type="ARBA" id="ARBA00022679"/>
    </source>
</evidence>
<dbReference type="HAMAP" id="MF_00033">
    <property type="entry name" value="MurG"/>
    <property type="match status" value="1"/>
</dbReference>
<dbReference type="Pfam" id="PF03033">
    <property type="entry name" value="Glyco_transf_28"/>
    <property type="match status" value="1"/>
</dbReference>
<proteinExistence type="inferred from homology"/>
<feature type="domain" description="Glycosyl transferase family 28 C-terminal" evidence="13">
    <location>
        <begin position="210"/>
        <end position="358"/>
    </location>
</feature>
<evidence type="ECO:0000256" key="8">
    <source>
        <dbReference type="ARBA" id="ARBA00023306"/>
    </source>
</evidence>
<dbReference type="GO" id="GO:0050511">
    <property type="term" value="F:undecaprenyldiphospho-muramoylpentapeptide beta-N-acetylglucosaminyltransferase activity"/>
    <property type="evidence" value="ECO:0007669"/>
    <property type="project" value="UniProtKB-UniRule"/>
</dbReference>
<feature type="binding site" evidence="10">
    <location>
        <begin position="15"/>
        <end position="17"/>
    </location>
    <ligand>
        <name>UDP-N-acetyl-alpha-D-glucosamine</name>
        <dbReference type="ChEBI" id="CHEBI:57705"/>
    </ligand>
</feature>
<evidence type="ECO:0000256" key="1">
    <source>
        <dbReference type="ARBA" id="ARBA00022475"/>
    </source>
</evidence>
<feature type="binding site" evidence="10">
    <location>
        <position position="182"/>
    </location>
    <ligand>
        <name>UDP-N-acetyl-alpha-D-glucosamine</name>
        <dbReference type="ChEBI" id="CHEBI:57705"/>
    </ligand>
</feature>
<dbReference type="PANTHER" id="PTHR21015:SF27">
    <property type="entry name" value="UDP-N-ACETYLGLUCOSAMINE--N-ACETYLMURAMYL-(PENTAPEPTIDE) PYROPHOSPHORYL-UNDECAPRENOL N-ACETYLGLUCOSAMINE TRANSFERASE"/>
    <property type="match status" value="1"/>
</dbReference>
<comment type="function">
    <text evidence="10">Cell wall formation. Catalyzes the transfer of a GlcNAc subunit on undecaprenyl-pyrophosphoryl-MurNAc-pentapeptide (lipid intermediate I) to form undecaprenyl-pyrophosphoryl-MurNAc-(pentapeptide)GlcNAc (lipid intermediate II).</text>
</comment>
<keyword evidence="6 10" id="KW-0573">Peptidoglycan synthesis</keyword>
<protein>
    <recommendedName>
        <fullName evidence="10">UDP-N-acetylglucosamine--N-acetylmuramyl-(pentapeptide) pyrophosphoryl-undecaprenol N-acetylglucosamine transferase</fullName>
        <ecNumber evidence="10">2.4.1.227</ecNumber>
    </recommendedName>
    <alternativeName>
        <fullName evidence="10">Undecaprenyl-PP-MurNAc-pentapeptide-UDPGlcNAc GlcNAc transferase</fullName>
    </alternativeName>
</protein>
<dbReference type="SUPFAM" id="SSF53756">
    <property type="entry name" value="UDP-Glycosyltransferase/glycogen phosphorylase"/>
    <property type="match status" value="1"/>
</dbReference>
<evidence type="ECO:0000259" key="12">
    <source>
        <dbReference type="Pfam" id="PF03033"/>
    </source>
</evidence>
<evidence type="ECO:0000256" key="2">
    <source>
        <dbReference type="ARBA" id="ARBA00022618"/>
    </source>
</evidence>
<keyword evidence="5 10" id="KW-0133">Cell shape</keyword>
<dbReference type="Pfam" id="PF04101">
    <property type="entry name" value="Glyco_tran_28_C"/>
    <property type="match status" value="1"/>
</dbReference>
<keyword evidence="8 10" id="KW-0131">Cell cycle</keyword>
<evidence type="ECO:0000259" key="13">
    <source>
        <dbReference type="Pfam" id="PF04101"/>
    </source>
</evidence>
<evidence type="ECO:0000256" key="3">
    <source>
        <dbReference type="ARBA" id="ARBA00022676"/>
    </source>
</evidence>
<dbReference type="Gene3D" id="3.40.50.2000">
    <property type="entry name" value="Glycogen Phosphorylase B"/>
    <property type="match status" value="2"/>
</dbReference>
<dbReference type="EMBL" id="JAGQLH010000082">
    <property type="protein sequence ID" value="MCA9386124.1"/>
    <property type="molecule type" value="Genomic_DNA"/>
</dbReference>
<reference evidence="14" key="2">
    <citation type="journal article" date="2021" name="Microbiome">
        <title>Successional dynamics and alternative stable states in a saline activated sludge microbial community over 9 years.</title>
        <authorList>
            <person name="Wang Y."/>
            <person name="Ye J."/>
            <person name="Ju F."/>
            <person name="Liu L."/>
            <person name="Boyd J.A."/>
            <person name="Deng Y."/>
            <person name="Parks D.H."/>
            <person name="Jiang X."/>
            <person name="Yin X."/>
            <person name="Woodcroft B.J."/>
            <person name="Tyson G.W."/>
            <person name="Hugenholtz P."/>
            <person name="Polz M.F."/>
            <person name="Zhang T."/>
        </authorList>
    </citation>
    <scope>NUCLEOTIDE SEQUENCE</scope>
    <source>
        <strain evidence="14">HKST-UBA11</strain>
    </source>
</reference>
<dbReference type="CDD" id="cd03785">
    <property type="entry name" value="GT28_MurG"/>
    <property type="match status" value="1"/>
</dbReference>
<keyword evidence="4 10" id="KW-0808">Transferase</keyword>
<keyword evidence="2 10" id="KW-0132">Cell division</keyword>
<reference evidence="14" key="1">
    <citation type="submission" date="2020-04" db="EMBL/GenBank/DDBJ databases">
        <authorList>
            <person name="Zhang T."/>
        </authorList>
    </citation>
    <scope>NUCLEOTIDE SEQUENCE</scope>
    <source>
        <strain evidence="14">HKST-UBA11</strain>
    </source>
</reference>
<gene>
    <name evidence="10" type="primary">murG</name>
    <name evidence="14" type="ORF">KC717_05745</name>
</gene>
<dbReference type="GO" id="GO:0005975">
    <property type="term" value="P:carbohydrate metabolic process"/>
    <property type="evidence" value="ECO:0007669"/>
    <property type="project" value="InterPro"/>
</dbReference>
<keyword evidence="3 10" id="KW-0328">Glycosyltransferase</keyword>
<dbReference type="GO" id="GO:0009252">
    <property type="term" value="P:peptidoglycan biosynthetic process"/>
    <property type="evidence" value="ECO:0007669"/>
    <property type="project" value="UniProtKB-UniRule"/>
</dbReference>
<evidence type="ECO:0000256" key="9">
    <source>
        <dbReference type="ARBA" id="ARBA00023316"/>
    </source>
</evidence>
<dbReference type="GO" id="GO:0051301">
    <property type="term" value="P:cell division"/>
    <property type="evidence" value="ECO:0007669"/>
    <property type="project" value="UniProtKB-KW"/>
</dbReference>
<evidence type="ECO:0000313" key="14">
    <source>
        <dbReference type="EMBL" id="MCA9386124.1"/>
    </source>
</evidence>
<dbReference type="GO" id="GO:0071555">
    <property type="term" value="P:cell wall organization"/>
    <property type="evidence" value="ECO:0007669"/>
    <property type="project" value="UniProtKB-KW"/>
</dbReference>
<dbReference type="PANTHER" id="PTHR21015">
    <property type="entry name" value="UDP-N-ACETYLGLUCOSAMINE--N-ACETYLMURAMYL-(PENTAPEPTIDE) PYROPHOSPHORYL-UNDECAPRENOL N-ACETYLGLUCOSAMINE TRANSFERASE 1"/>
    <property type="match status" value="1"/>
</dbReference>
<comment type="pathway">
    <text evidence="10">Cell wall biogenesis; peptidoglycan biosynthesis.</text>
</comment>
<comment type="similarity">
    <text evidence="10">Belongs to the glycosyltransferase 28 family. MurG subfamily.</text>
</comment>
<dbReference type="Proteomes" id="UP000754563">
    <property type="component" value="Unassembled WGS sequence"/>
</dbReference>
<dbReference type="InterPro" id="IPR004276">
    <property type="entry name" value="GlycoTrans_28_N"/>
</dbReference>
<feature type="transmembrane region" description="Helical" evidence="11">
    <location>
        <begin position="88"/>
        <end position="106"/>
    </location>
</feature>
<comment type="caution">
    <text evidence="14">The sequence shown here is derived from an EMBL/GenBank/DDBJ whole genome shotgun (WGS) entry which is preliminary data.</text>
</comment>
<feature type="domain" description="Glycosyltransferase family 28 N-terminal" evidence="12">
    <location>
        <begin position="8"/>
        <end position="159"/>
    </location>
</feature>
<evidence type="ECO:0000256" key="6">
    <source>
        <dbReference type="ARBA" id="ARBA00022984"/>
    </source>
</evidence>
<accession>A0A955RKQ5</accession>
<dbReference type="AlphaFoldDB" id="A0A955RKQ5"/>
<feature type="binding site" evidence="10">
    <location>
        <position position="320"/>
    </location>
    <ligand>
        <name>UDP-N-acetyl-alpha-D-glucosamine</name>
        <dbReference type="ChEBI" id="CHEBI:57705"/>
    </ligand>
</feature>